<dbReference type="AlphaFoldDB" id="A0A0B7N0G2"/>
<reference evidence="1 2" key="1">
    <citation type="submission" date="2014-09" db="EMBL/GenBank/DDBJ databases">
        <authorList>
            <person name="Ellenberger Sabrina"/>
        </authorList>
    </citation>
    <scope>NUCLEOTIDE SEQUENCE [LARGE SCALE GENOMIC DNA]</scope>
    <source>
        <strain evidence="1 2">CBS 412.66</strain>
    </source>
</reference>
<organism evidence="1 2">
    <name type="scientific">Parasitella parasitica</name>
    <dbReference type="NCBI Taxonomy" id="35722"/>
    <lineage>
        <taxon>Eukaryota</taxon>
        <taxon>Fungi</taxon>
        <taxon>Fungi incertae sedis</taxon>
        <taxon>Mucoromycota</taxon>
        <taxon>Mucoromycotina</taxon>
        <taxon>Mucoromycetes</taxon>
        <taxon>Mucorales</taxon>
        <taxon>Mucorineae</taxon>
        <taxon>Mucoraceae</taxon>
        <taxon>Parasitella</taxon>
    </lineage>
</organism>
<dbReference type="EMBL" id="LN720763">
    <property type="protein sequence ID" value="CEP08970.1"/>
    <property type="molecule type" value="Genomic_DNA"/>
</dbReference>
<keyword evidence="2" id="KW-1185">Reference proteome</keyword>
<evidence type="ECO:0000313" key="1">
    <source>
        <dbReference type="EMBL" id="CEP08970.1"/>
    </source>
</evidence>
<protein>
    <submittedName>
        <fullName evidence="1">Uncharacterized protein</fullName>
    </submittedName>
</protein>
<sequence length="67" mass="7408">MSQQEACSFLFGGLHRTVTCTFSPCFLLNDALIGAIVVEDEAAVELEQVDNVLWRENDLEDSCEDGL</sequence>
<accession>A0A0B7N0G2</accession>
<dbReference type="Proteomes" id="UP000054107">
    <property type="component" value="Unassembled WGS sequence"/>
</dbReference>
<gene>
    <name evidence="1" type="primary">PARPA_02388.1 scaffold 4223</name>
</gene>
<name>A0A0B7N0G2_9FUNG</name>
<evidence type="ECO:0000313" key="2">
    <source>
        <dbReference type="Proteomes" id="UP000054107"/>
    </source>
</evidence>
<proteinExistence type="predicted"/>